<evidence type="ECO:0000256" key="1">
    <source>
        <dbReference type="SAM" id="MobiDB-lite"/>
    </source>
</evidence>
<name>A0A164I1Q7_9CRUS</name>
<dbReference type="Proteomes" id="UP000076858">
    <property type="component" value="Unassembled WGS sequence"/>
</dbReference>
<proteinExistence type="predicted"/>
<reference evidence="2 3" key="1">
    <citation type="submission" date="2016-03" db="EMBL/GenBank/DDBJ databases">
        <title>EvidentialGene: Evidence-directed Construction of Genes on Genomes.</title>
        <authorList>
            <person name="Gilbert D.G."/>
            <person name="Choi J.-H."/>
            <person name="Mockaitis K."/>
            <person name="Colbourne J."/>
            <person name="Pfrender M."/>
        </authorList>
    </citation>
    <scope>NUCLEOTIDE SEQUENCE [LARGE SCALE GENOMIC DNA]</scope>
    <source>
        <strain evidence="2 3">Xinb3</strain>
        <tissue evidence="2">Complete organism</tissue>
    </source>
</reference>
<accession>A0A164I1Q7</accession>
<feature type="compositionally biased region" description="Low complexity" evidence="1">
    <location>
        <begin position="34"/>
        <end position="45"/>
    </location>
</feature>
<feature type="non-terminal residue" evidence="2">
    <location>
        <position position="121"/>
    </location>
</feature>
<feature type="region of interest" description="Disordered" evidence="1">
    <location>
        <begin position="1"/>
        <end position="93"/>
    </location>
</feature>
<sequence>MAHPAAAPHRQWLCLLQPAPQRGPGRRHPDGQSRRQAPGRPAPAALHHRHAQAGLEQERDRPGPGQRIPGAAGVHQHLPRAIGPQPLAEPVPGARIQPAAGRALQPRDCLRVRARARLPDP</sequence>
<evidence type="ECO:0000313" key="2">
    <source>
        <dbReference type="EMBL" id="KZS00783.1"/>
    </source>
</evidence>
<comment type="caution">
    <text evidence="2">The sequence shown here is derived from an EMBL/GenBank/DDBJ whole genome shotgun (WGS) entry which is preliminary data.</text>
</comment>
<organism evidence="2 3">
    <name type="scientific">Daphnia magna</name>
    <dbReference type="NCBI Taxonomy" id="35525"/>
    <lineage>
        <taxon>Eukaryota</taxon>
        <taxon>Metazoa</taxon>
        <taxon>Ecdysozoa</taxon>
        <taxon>Arthropoda</taxon>
        <taxon>Crustacea</taxon>
        <taxon>Branchiopoda</taxon>
        <taxon>Diplostraca</taxon>
        <taxon>Cladocera</taxon>
        <taxon>Anomopoda</taxon>
        <taxon>Daphniidae</taxon>
        <taxon>Daphnia</taxon>
    </lineage>
</organism>
<keyword evidence="3" id="KW-1185">Reference proteome</keyword>
<dbReference type="AlphaFoldDB" id="A0A164I1Q7"/>
<evidence type="ECO:0000313" key="3">
    <source>
        <dbReference type="Proteomes" id="UP000076858"/>
    </source>
</evidence>
<protein>
    <submittedName>
        <fullName evidence="2">Uncharacterized protein</fullName>
    </submittedName>
</protein>
<dbReference type="EMBL" id="LRGB01008536">
    <property type="protein sequence ID" value="KZS00783.1"/>
    <property type="molecule type" value="Genomic_DNA"/>
</dbReference>
<gene>
    <name evidence="2" type="ORF">APZ42_002778</name>
</gene>